<dbReference type="RefSeq" id="WP_167113383.1">
    <property type="nucleotide sequence ID" value="NZ_JAAQTO010000023.1"/>
</dbReference>
<dbReference type="Proteomes" id="UP001318321">
    <property type="component" value="Unassembled WGS sequence"/>
</dbReference>
<evidence type="ECO:0000313" key="2">
    <source>
        <dbReference type="Proteomes" id="UP001318321"/>
    </source>
</evidence>
<gene>
    <name evidence="1" type="ORF">HBJ55_09390</name>
</gene>
<proteinExistence type="predicted"/>
<sequence>MPIKWKARSGLNPQAILDKIESAKSVSADGRVSYSAFDYHENFASIFSLLDIPTVISSELDVDALVSKGLGRAAKAGVLTKESVIRCLNDAANDELATSERRYHLLTSLSMDDSLPFRRLSYRAVQVRVVGDKYPKKYGSRREAIKFGSKGFSLEHKGYTKLIVSTKAKSVHGAASKALNGLDVIRALLSLFSNSSMELMGDKYAPINKIRTGQVHTLHSDTGGPATEIFWFEPNFVQGKPYRHKAPEVLRKNFSWSMGRLTSSSYRGAIEEALLRYVRALDEKDHNSAAIRLWGALESLASPGEARYDNIVKRCSFLFAEDDYHRQILEHLREFRNRSIHSGDQSEKAKTFCYQMQFYLRQLVLFHFHRVSDFASLDEANSFLDMPADGAVLRRQRRLIDRAMKFKNVED</sequence>
<reference evidence="1 2" key="1">
    <citation type="submission" date="2020-03" db="EMBL/GenBank/DDBJ databases">
        <title>Identification of Halomonas strains.</title>
        <authorList>
            <person name="Xiao Z."/>
            <person name="Dong F."/>
            <person name="Wang Z."/>
            <person name="Zhao J.-Y."/>
        </authorList>
    </citation>
    <scope>NUCLEOTIDE SEQUENCE [LARGE SCALE GENOMIC DNA]</scope>
    <source>
        <strain evidence="1 2">DX6</strain>
    </source>
</reference>
<dbReference type="EMBL" id="JAAQTO010000023">
    <property type="protein sequence ID" value="NIC05638.1"/>
    <property type="molecule type" value="Genomic_DNA"/>
</dbReference>
<accession>A0ABX0PTV1</accession>
<protein>
    <recommendedName>
        <fullName evidence="3">Apea-like HEPN domain-containing protein</fullName>
    </recommendedName>
</protein>
<keyword evidence="2" id="KW-1185">Reference proteome</keyword>
<comment type="caution">
    <text evidence="1">The sequence shown here is derived from an EMBL/GenBank/DDBJ whole genome shotgun (WGS) entry which is preliminary data.</text>
</comment>
<evidence type="ECO:0008006" key="3">
    <source>
        <dbReference type="Google" id="ProtNLM"/>
    </source>
</evidence>
<name>A0ABX0PTV1_9GAMM</name>
<evidence type="ECO:0000313" key="1">
    <source>
        <dbReference type="EMBL" id="NIC05638.1"/>
    </source>
</evidence>
<organism evidence="1 2">
    <name type="scientific">Billgrantia bachuensis</name>
    <dbReference type="NCBI Taxonomy" id="2717286"/>
    <lineage>
        <taxon>Bacteria</taxon>
        <taxon>Pseudomonadati</taxon>
        <taxon>Pseudomonadota</taxon>
        <taxon>Gammaproteobacteria</taxon>
        <taxon>Oceanospirillales</taxon>
        <taxon>Halomonadaceae</taxon>
        <taxon>Billgrantia</taxon>
    </lineage>
</organism>